<dbReference type="RefSeq" id="WP_153280831.1">
    <property type="nucleotide sequence ID" value="NZ_CP045644.1"/>
</dbReference>
<evidence type="ECO:0000313" key="3">
    <source>
        <dbReference type="Proteomes" id="UP000326780"/>
    </source>
</evidence>
<gene>
    <name evidence="2" type="ORF">GFK26_03525</name>
</gene>
<reference evidence="2 3" key="1">
    <citation type="submission" date="2019-10" db="EMBL/GenBank/DDBJ databases">
        <title>Complete genome sequence of Variovorax paradoxus 5C-2.</title>
        <authorList>
            <person name="Gogoleva N.E."/>
            <person name="Balkin A.S."/>
        </authorList>
    </citation>
    <scope>NUCLEOTIDE SEQUENCE [LARGE SCALE GENOMIC DNA]</scope>
    <source>
        <strain evidence="2 3">5C-2</strain>
    </source>
</reference>
<evidence type="ECO:0000313" key="2">
    <source>
        <dbReference type="EMBL" id="QFZ81905.1"/>
    </source>
</evidence>
<proteinExistence type="predicted"/>
<evidence type="ECO:0000256" key="1">
    <source>
        <dbReference type="SAM" id="MobiDB-lite"/>
    </source>
</evidence>
<dbReference type="Gene3D" id="3.30.70.100">
    <property type="match status" value="2"/>
</dbReference>
<organism evidence="2 3">
    <name type="scientific">Variovorax paradoxus</name>
    <dbReference type="NCBI Taxonomy" id="34073"/>
    <lineage>
        <taxon>Bacteria</taxon>
        <taxon>Pseudomonadati</taxon>
        <taxon>Pseudomonadota</taxon>
        <taxon>Betaproteobacteria</taxon>
        <taxon>Burkholderiales</taxon>
        <taxon>Comamonadaceae</taxon>
        <taxon>Variovorax</taxon>
    </lineage>
</organism>
<accession>A0A5Q0M048</accession>
<feature type="region of interest" description="Disordered" evidence="1">
    <location>
        <begin position="155"/>
        <end position="187"/>
    </location>
</feature>
<dbReference type="EMBL" id="CP045644">
    <property type="protein sequence ID" value="QFZ81905.1"/>
    <property type="molecule type" value="Genomic_DNA"/>
</dbReference>
<dbReference type="Proteomes" id="UP000326780">
    <property type="component" value="Chromosome"/>
</dbReference>
<sequence>MGRESGSPWLCIHYDPAALSLTRMRELGRSVGAPLTSRFARLMLRTGPLHTRGREGLAADSLRSIRGVLEADLDVSGAVRIEYDRSVLSEDILLASATAFGVRGSASARVTAAASALKETGMHVDPRDIRMVLTSLLPYPAAMPMVTTGTIMRVTAPPTPNKPGGTPRSCRSQSRRGKSYHAGFDHAHGRPLGEKSELILAVLAACCWPAG</sequence>
<protein>
    <submittedName>
        <fullName evidence="2">Uncharacterized protein</fullName>
    </submittedName>
</protein>
<dbReference type="AlphaFoldDB" id="A0A5Q0M048"/>
<name>A0A5Q0M048_VARPD</name>